<evidence type="ECO:0000313" key="2">
    <source>
        <dbReference type="Proteomes" id="UP001281761"/>
    </source>
</evidence>
<dbReference type="SUPFAM" id="SSF48371">
    <property type="entry name" value="ARM repeat"/>
    <property type="match status" value="1"/>
</dbReference>
<reference evidence="1 2" key="1">
    <citation type="journal article" date="2022" name="bioRxiv">
        <title>Genomics of Preaxostyla Flagellates Illuminates Evolutionary Transitions and the Path Towards Mitochondrial Loss.</title>
        <authorList>
            <person name="Novak L.V.F."/>
            <person name="Treitli S.C."/>
            <person name="Pyrih J."/>
            <person name="Halakuc P."/>
            <person name="Pipaliya S.V."/>
            <person name="Vacek V."/>
            <person name="Brzon O."/>
            <person name="Soukal P."/>
            <person name="Eme L."/>
            <person name="Dacks J.B."/>
            <person name="Karnkowska A."/>
            <person name="Elias M."/>
            <person name="Hampl V."/>
        </authorList>
    </citation>
    <scope>NUCLEOTIDE SEQUENCE [LARGE SCALE GENOMIC DNA]</scope>
    <source>
        <strain evidence="1">NAU3</strain>
        <tissue evidence="1">Gut</tissue>
    </source>
</reference>
<sequence length="999" mass="112150">MTANDCLRSALNAIVSYQSDDINGILSEHFKKIKFDETLPWEPLFQIIKSFFDSHDSFIDCVSTIRNLITFMRNMHEPLGQCTPGCSLTSAFATILEDQIHKFTTTLSLSEIYWANAVDVPMPNYEIKSLPRRAYKLIAFHVNVLSSVFSELEFQRDGPSERASVILKNHDVPLSIITMLLSTRTAKKEEHMNDISVQRSYGVFSASLALFSACSDPSVASQCSTLFCSLTGLNQDDLVALLHTPISTQLRTISCFKDVEFGNRDASFVGCARGLWDHHITRTPSPDITQTTFLFDLGLLFSCALISVQPKNMNLCRPSIDVIDENPVIGIITESTPALTVTLSNELSLLLSFSFWSHYATDTTTDITLQIESAAMLSTHPIAAPLLLNLTNNLPRLTSRGWRDNGSFKPITSHMVTSLLCGFFRAGTDIPLDICCDVEHVLYFIFYGPYVTHAEQDYEPANTRMMPAVLTFLDELANGDEQQRRRAVVCLWALATCSDGEQFVDIDASTQFARLLAGGIDDALALFAIRFFSSLYACQRCPSSACSVQVFCLSIPPLTKYLQRVDSPLHAKYAWNAIQALIARLWLDGQKTSDDAALLVGHIVAALPATIELFVRSVNSDLEEAATTGKPEEYSQQIAMKQGVLLGILATTKKIASAFPQLDATLLLLSFLPLIPSFSPKLVRVHFVRLMWDYRTPKMQSALLNRSTHPLPLMQLAERSYSAEELVDMLSLSLLKPATFDEFEHDVFQPDLGKEIYGSLDVHTRVSIIMNSFRLFPAFCRKQESRLKEQGIVVDRTYAQRFLNNLDDFVERVNDVCQDAFTECMLALRVSLQAIHPLAVLAKTDDDFYSSWANVLVNEPIPTHLVKHLSLSPYPEVVSLMSLACSVVAVLENNPDTNFTIYEDRAQPRRIPFIDPIEVVPNHSSPHLIHRDVEWRICLLEQGMEDVIVHSRSHTSQRIWQWLGVNLVKPSRNQTRAQTRTQTEPTDDDDDDILIFDLF</sequence>
<keyword evidence="2" id="KW-1185">Reference proteome</keyword>
<dbReference type="EMBL" id="JARBJD010000035">
    <property type="protein sequence ID" value="KAK2958809.1"/>
    <property type="molecule type" value="Genomic_DNA"/>
</dbReference>
<name>A0ABQ9Y556_9EUKA</name>
<proteinExistence type="predicted"/>
<dbReference type="InterPro" id="IPR016024">
    <property type="entry name" value="ARM-type_fold"/>
</dbReference>
<evidence type="ECO:0000313" key="1">
    <source>
        <dbReference type="EMBL" id="KAK2958809.1"/>
    </source>
</evidence>
<dbReference type="Proteomes" id="UP001281761">
    <property type="component" value="Unassembled WGS sequence"/>
</dbReference>
<protein>
    <submittedName>
        <fullName evidence="1">Uncharacterized protein</fullName>
    </submittedName>
</protein>
<organism evidence="1 2">
    <name type="scientific">Blattamonas nauphoetae</name>
    <dbReference type="NCBI Taxonomy" id="2049346"/>
    <lineage>
        <taxon>Eukaryota</taxon>
        <taxon>Metamonada</taxon>
        <taxon>Preaxostyla</taxon>
        <taxon>Oxymonadida</taxon>
        <taxon>Blattamonas</taxon>
    </lineage>
</organism>
<gene>
    <name evidence="1" type="ORF">BLNAU_6312</name>
</gene>
<accession>A0ABQ9Y556</accession>
<comment type="caution">
    <text evidence="1">The sequence shown here is derived from an EMBL/GenBank/DDBJ whole genome shotgun (WGS) entry which is preliminary data.</text>
</comment>